<dbReference type="SUPFAM" id="SSF47240">
    <property type="entry name" value="Ferritin-like"/>
    <property type="match status" value="1"/>
</dbReference>
<dbReference type="KEGG" id="pasa:BAOM_2944"/>
<dbReference type="Proteomes" id="UP000283095">
    <property type="component" value="Chromosome"/>
</dbReference>
<proteinExistence type="predicted"/>
<dbReference type="InterPro" id="IPR000358">
    <property type="entry name" value="RNR_small_fam"/>
</dbReference>
<evidence type="ECO:0000313" key="2">
    <source>
        <dbReference type="EMBL" id="AZV43553.1"/>
    </source>
</evidence>
<dbReference type="AlphaFoldDB" id="A0A3T0KTF3"/>
<dbReference type="PANTHER" id="PTHR23409">
    <property type="entry name" value="RIBONUCLEOSIDE-DIPHOSPHATE REDUCTASE SMALL CHAIN"/>
    <property type="match status" value="1"/>
</dbReference>
<dbReference type="EMBL" id="CP026095">
    <property type="protein sequence ID" value="AZV43553.1"/>
    <property type="molecule type" value="Genomic_DNA"/>
</dbReference>
<gene>
    <name evidence="2" type="ORF">BAOM_2944</name>
</gene>
<dbReference type="InterPro" id="IPR012348">
    <property type="entry name" value="RNR-like"/>
</dbReference>
<reference evidence="2 3" key="1">
    <citation type="submission" date="2018-01" db="EMBL/GenBank/DDBJ databases">
        <title>Bacillus asahii Genome sequencing and assembly.</title>
        <authorList>
            <person name="Jiang H."/>
            <person name="Feng Y."/>
            <person name="Zhao F."/>
            <person name="Lin X."/>
        </authorList>
    </citation>
    <scope>NUCLEOTIDE SEQUENCE [LARGE SCALE GENOMIC DNA]</scope>
    <source>
        <strain evidence="2 3">OM18</strain>
    </source>
</reference>
<accession>A0A3T0KTF3</accession>
<dbReference type="Pfam" id="PF00268">
    <property type="entry name" value="Ribonuc_red_sm"/>
    <property type="match status" value="1"/>
</dbReference>
<dbReference type="Gene3D" id="1.10.620.20">
    <property type="entry name" value="Ribonucleotide Reductase, subunit A"/>
    <property type="match status" value="1"/>
</dbReference>
<dbReference type="GO" id="GO:0009263">
    <property type="term" value="P:deoxyribonucleotide biosynthetic process"/>
    <property type="evidence" value="ECO:0007669"/>
    <property type="project" value="InterPro"/>
</dbReference>
<organism evidence="2 3">
    <name type="scientific">Peribacillus asahii</name>
    <dbReference type="NCBI Taxonomy" id="228899"/>
    <lineage>
        <taxon>Bacteria</taxon>
        <taxon>Bacillati</taxon>
        <taxon>Bacillota</taxon>
        <taxon>Bacilli</taxon>
        <taxon>Bacillales</taxon>
        <taxon>Bacillaceae</taxon>
        <taxon>Peribacillus</taxon>
    </lineage>
</organism>
<evidence type="ECO:0000256" key="1">
    <source>
        <dbReference type="ARBA" id="ARBA00001962"/>
    </source>
</evidence>
<sequence>MISYINRDELVHTKLVVDVLNSFIKENPNLSNYVGEFAKEFFEVIVNKEIEWSEYILKNEEDIDMIEMKEYIKYRANKCLSMMGITPLYDDISDNPMPWIRAFSEENINDSKSDFFEQKPRTYTKINDDNGFDDL</sequence>
<name>A0A3T0KTF3_9BACI</name>
<protein>
    <submittedName>
        <fullName evidence="2">Ribonucleoside-diphosphate reductase subunit beta</fullName>
    </submittedName>
</protein>
<dbReference type="PANTHER" id="PTHR23409:SF18">
    <property type="entry name" value="RIBONUCLEOSIDE-DIPHOSPHATE REDUCTASE SUBUNIT M2"/>
    <property type="match status" value="1"/>
</dbReference>
<evidence type="ECO:0000313" key="3">
    <source>
        <dbReference type="Proteomes" id="UP000283095"/>
    </source>
</evidence>
<dbReference type="InterPro" id="IPR009078">
    <property type="entry name" value="Ferritin-like_SF"/>
</dbReference>
<comment type="cofactor">
    <cofactor evidence="1">
        <name>Fe cation</name>
        <dbReference type="ChEBI" id="CHEBI:24875"/>
    </cofactor>
</comment>
<dbReference type="GO" id="GO:0016491">
    <property type="term" value="F:oxidoreductase activity"/>
    <property type="evidence" value="ECO:0007669"/>
    <property type="project" value="InterPro"/>
</dbReference>